<feature type="domain" description="FMN hydroxy acid dehydrogenase" evidence="7">
    <location>
        <begin position="41"/>
        <end position="379"/>
    </location>
</feature>
<protein>
    <submittedName>
        <fullName evidence="8">FMN-dependent dehydrogenase</fullName>
    </submittedName>
</protein>
<feature type="binding site" evidence="5">
    <location>
        <begin position="329"/>
        <end position="330"/>
    </location>
    <ligand>
        <name>FMN</name>
        <dbReference type="ChEBI" id="CHEBI:58210"/>
    </ligand>
</feature>
<dbReference type="Proteomes" id="UP000193689">
    <property type="component" value="Unassembled WGS sequence"/>
</dbReference>
<evidence type="ECO:0000256" key="3">
    <source>
        <dbReference type="ARBA" id="ARBA00024042"/>
    </source>
</evidence>
<evidence type="ECO:0000256" key="1">
    <source>
        <dbReference type="ARBA" id="ARBA00001917"/>
    </source>
</evidence>
<evidence type="ECO:0000256" key="4">
    <source>
        <dbReference type="PIRSR" id="PIRSR000138-1"/>
    </source>
</evidence>
<feature type="binding site" evidence="5">
    <location>
        <position position="272"/>
    </location>
    <ligand>
        <name>glyoxylate</name>
        <dbReference type="ChEBI" id="CHEBI:36655"/>
    </ligand>
</feature>
<dbReference type="InterPro" id="IPR013785">
    <property type="entry name" value="Aldolase_TIM"/>
</dbReference>
<dbReference type="GeneID" id="63773543"/>
<feature type="binding site" evidence="5">
    <location>
        <begin position="306"/>
        <end position="310"/>
    </location>
    <ligand>
        <name>FMN</name>
        <dbReference type="ChEBI" id="CHEBI:58210"/>
    </ligand>
</feature>
<dbReference type="InterPro" id="IPR012133">
    <property type="entry name" value="Alpha-hydoxy_acid_DH_FMN"/>
</dbReference>
<feature type="binding site" evidence="5">
    <location>
        <position position="176"/>
    </location>
    <ligand>
        <name>glyoxylate</name>
        <dbReference type="ChEBI" id="CHEBI:36655"/>
    </ligand>
</feature>
<feature type="binding site" evidence="5">
    <location>
        <begin position="122"/>
        <end position="124"/>
    </location>
    <ligand>
        <name>FMN</name>
        <dbReference type="ChEBI" id="CHEBI:58210"/>
    </ligand>
</feature>
<evidence type="ECO:0000256" key="2">
    <source>
        <dbReference type="ARBA" id="ARBA00023002"/>
    </source>
</evidence>
<dbReference type="STRING" id="1141098.A0A1Y2DLL3"/>
<dbReference type="InParanoid" id="A0A1Y2DLL3"/>
<comment type="caution">
    <text evidence="8">The sequence shown here is derived from an EMBL/GenBank/DDBJ whole genome shotgun (WGS) entry which is preliminary data.</text>
</comment>
<dbReference type="Gene3D" id="3.20.20.70">
    <property type="entry name" value="Aldolase class I"/>
    <property type="match status" value="2"/>
</dbReference>
<dbReference type="EMBL" id="MCFJ01000012">
    <property type="protein sequence ID" value="ORY60029.1"/>
    <property type="molecule type" value="Genomic_DNA"/>
</dbReference>
<comment type="cofactor">
    <cofactor evidence="1">
        <name>FMN</name>
        <dbReference type="ChEBI" id="CHEBI:58210"/>
    </cofactor>
</comment>
<keyword evidence="6" id="KW-0732">Signal</keyword>
<feature type="binding site" evidence="5">
    <location>
        <position position="174"/>
    </location>
    <ligand>
        <name>FMN</name>
        <dbReference type="ChEBI" id="CHEBI:58210"/>
    </ligand>
</feature>
<dbReference type="RefSeq" id="XP_040712463.1">
    <property type="nucleotide sequence ID" value="XM_040857331.1"/>
</dbReference>
<feature type="binding site" evidence="5">
    <location>
        <position position="151"/>
    </location>
    <ligand>
        <name>FMN</name>
        <dbReference type="ChEBI" id="CHEBI:58210"/>
    </ligand>
</feature>
<dbReference type="AlphaFoldDB" id="A0A1Y2DLL3"/>
<evidence type="ECO:0000313" key="9">
    <source>
        <dbReference type="Proteomes" id="UP000193689"/>
    </source>
</evidence>
<accession>A0A1Y2DLL3</accession>
<feature type="signal peptide" evidence="6">
    <location>
        <begin position="1"/>
        <end position="16"/>
    </location>
</feature>
<name>A0A1Y2DLL3_9PEZI</name>
<dbReference type="GO" id="GO:0016491">
    <property type="term" value="F:oxidoreductase activity"/>
    <property type="evidence" value="ECO:0007669"/>
    <property type="project" value="UniProtKB-KW"/>
</dbReference>
<feature type="active site" description="Proton acceptor" evidence="4">
    <location>
        <position position="272"/>
    </location>
</feature>
<dbReference type="GO" id="GO:0010181">
    <property type="term" value="F:FMN binding"/>
    <property type="evidence" value="ECO:0007669"/>
    <property type="project" value="InterPro"/>
</dbReference>
<feature type="binding site" evidence="5">
    <location>
        <position position="211"/>
    </location>
    <ligand>
        <name>glyoxylate</name>
        <dbReference type="ChEBI" id="CHEBI:36655"/>
    </ligand>
</feature>
<gene>
    <name evidence="8" type="ORF">BCR38DRAFT_375014</name>
</gene>
<dbReference type="PANTHER" id="PTHR10578:SF140">
    <property type="entry name" value="FMN HYDROXY ACID DEHYDROGENASE DOMAIN-CONTAINING PROTEIN"/>
    <property type="match status" value="1"/>
</dbReference>
<feature type="binding site" evidence="5">
    <location>
        <position position="270"/>
    </location>
    <ligand>
        <name>FMN</name>
        <dbReference type="ChEBI" id="CHEBI:58210"/>
    </ligand>
</feature>
<dbReference type="Pfam" id="PF01070">
    <property type="entry name" value="FMN_dh"/>
    <property type="match status" value="2"/>
</dbReference>
<keyword evidence="5" id="KW-0288">FMN</keyword>
<dbReference type="OrthoDB" id="1925334at2759"/>
<organism evidence="8 9">
    <name type="scientific">Pseudomassariella vexata</name>
    <dbReference type="NCBI Taxonomy" id="1141098"/>
    <lineage>
        <taxon>Eukaryota</taxon>
        <taxon>Fungi</taxon>
        <taxon>Dikarya</taxon>
        <taxon>Ascomycota</taxon>
        <taxon>Pezizomycotina</taxon>
        <taxon>Sordariomycetes</taxon>
        <taxon>Xylariomycetidae</taxon>
        <taxon>Amphisphaeriales</taxon>
        <taxon>Pseudomassariaceae</taxon>
        <taxon>Pseudomassariella</taxon>
    </lineage>
</organism>
<evidence type="ECO:0000259" key="7">
    <source>
        <dbReference type="PROSITE" id="PS51349"/>
    </source>
</evidence>
<dbReference type="PANTHER" id="PTHR10578">
    <property type="entry name" value="S -2-HYDROXY-ACID OXIDASE-RELATED"/>
    <property type="match status" value="1"/>
</dbReference>
<keyword evidence="2" id="KW-0560">Oxidoreductase</keyword>
<dbReference type="SUPFAM" id="SSF51395">
    <property type="entry name" value="FMN-linked oxidoreductases"/>
    <property type="match status" value="1"/>
</dbReference>
<evidence type="ECO:0000256" key="6">
    <source>
        <dbReference type="SAM" id="SignalP"/>
    </source>
</evidence>
<feature type="binding site" evidence="5">
    <location>
        <position position="67"/>
    </location>
    <ligand>
        <name>glyoxylate</name>
        <dbReference type="ChEBI" id="CHEBI:36655"/>
    </ligand>
</feature>
<dbReference type="InterPro" id="IPR037396">
    <property type="entry name" value="FMN_HAD"/>
</dbReference>
<sequence length="383" mass="41881">MRTTFVTAALATAAFAARSFLDEPDTGIDDVLGDLEVGQLPNVTEMVGLNDFQWAARHYLPGKNYTYYRNGAGGEWSYRNNLEVYNRYSLKARVLNDITNVEDSMSTTILGFNFSNPFFISPCARADYAHPDAELNLMKAASAADTLYIISGFATKSIEEIAAVAAENYTFFSQLYTTSNDTANQILFDRSEAAGAKALIWSIDAPGSPSRQRASRYGVTSAVTKLTRLTWDVYAKYQKMTTLPIILKGIQSAADARAAIKHGVPAIILSNHGGRNLDGSRSSLEVALEIYKEDPAVFREIEVLADGGVRYGTDALRLMALGVKAVGLGRPIMFSNVFGEEGVAKAIEIMHSEVMNDAANLGVADLKKINAEFVDWTPNNWYS</sequence>
<feature type="binding site" evidence="5">
    <location>
        <position position="275"/>
    </location>
    <ligand>
        <name>glyoxylate</name>
        <dbReference type="ChEBI" id="CHEBI:36655"/>
    </ligand>
</feature>
<feature type="binding site" evidence="5">
    <location>
        <position position="248"/>
    </location>
    <ligand>
        <name>FMN</name>
        <dbReference type="ChEBI" id="CHEBI:58210"/>
    </ligand>
</feature>
<evidence type="ECO:0000256" key="5">
    <source>
        <dbReference type="PIRSR" id="PIRSR000138-2"/>
    </source>
</evidence>
<dbReference type="PIRSF" id="PIRSF000138">
    <property type="entry name" value="Al-hdrx_acd_dh"/>
    <property type="match status" value="1"/>
</dbReference>
<keyword evidence="5" id="KW-0285">Flavoprotein</keyword>
<dbReference type="InterPro" id="IPR000262">
    <property type="entry name" value="FMN-dep_DH"/>
</dbReference>
<keyword evidence="9" id="KW-1185">Reference proteome</keyword>
<reference evidence="8 9" key="1">
    <citation type="submission" date="2016-07" db="EMBL/GenBank/DDBJ databases">
        <title>Pervasive Adenine N6-methylation of Active Genes in Fungi.</title>
        <authorList>
            <consortium name="DOE Joint Genome Institute"/>
            <person name="Mondo S.J."/>
            <person name="Dannebaum R.O."/>
            <person name="Kuo R.C."/>
            <person name="Labutti K."/>
            <person name="Haridas S."/>
            <person name="Kuo A."/>
            <person name="Salamov A."/>
            <person name="Ahrendt S.R."/>
            <person name="Lipzen A."/>
            <person name="Sullivan W."/>
            <person name="Andreopoulos W.B."/>
            <person name="Clum A."/>
            <person name="Lindquist E."/>
            <person name="Daum C."/>
            <person name="Ramamoorthy G.K."/>
            <person name="Gryganskyi A."/>
            <person name="Culley D."/>
            <person name="Magnuson J.K."/>
            <person name="James T.Y."/>
            <person name="O'Malley M.A."/>
            <person name="Stajich J.E."/>
            <person name="Spatafora J.W."/>
            <person name="Visel A."/>
            <person name="Grigoriev I.V."/>
        </authorList>
    </citation>
    <scope>NUCLEOTIDE SEQUENCE [LARGE SCALE GENOMIC DNA]</scope>
    <source>
        <strain evidence="8 9">CBS 129021</strain>
    </source>
</reference>
<dbReference type="PROSITE" id="PS51349">
    <property type="entry name" value="FMN_HYDROXY_ACID_DH_2"/>
    <property type="match status" value="1"/>
</dbReference>
<feature type="chain" id="PRO_5013028214" evidence="6">
    <location>
        <begin position="17"/>
        <end position="383"/>
    </location>
</feature>
<comment type="similarity">
    <text evidence="3">Belongs to the FMN-dependent alpha-hydroxy acid dehydrogenase family.</text>
</comment>
<proteinExistence type="inferred from homology"/>
<evidence type="ECO:0000313" key="8">
    <source>
        <dbReference type="EMBL" id="ORY60029.1"/>
    </source>
</evidence>